<dbReference type="EC" id="1.14.19.-" evidence="3"/>
<organism evidence="3 4">
    <name type="scientific">Dongia soli</name>
    <dbReference type="NCBI Taxonomy" id="600628"/>
    <lineage>
        <taxon>Bacteria</taxon>
        <taxon>Pseudomonadati</taxon>
        <taxon>Pseudomonadota</taxon>
        <taxon>Alphaproteobacteria</taxon>
        <taxon>Rhodospirillales</taxon>
        <taxon>Dongiaceae</taxon>
        <taxon>Dongia</taxon>
    </lineage>
</organism>
<keyword evidence="3" id="KW-0560">Oxidoreductase</keyword>
<comment type="caution">
    <text evidence="3">The sequence shown here is derived from an EMBL/GenBank/DDBJ whole genome shotgun (WGS) entry which is preliminary data.</text>
</comment>
<keyword evidence="1" id="KW-0812">Transmembrane</keyword>
<proteinExistence type="predicted"/>
<protein>
    <submittedName>
        <fullName evidence="3">Fatty acid desaturase</fullName>
        <ecNumber evidence="3">1.14.19.-</ecNumber>
    </submittedName>
</protein>
<evidence type="ECO:0000313" key="4">
    <source>
        <dbReference type="Proteomes" id="UP001279642"/>
    </source>
</evidence>
<feature type="transmembrane region" description="Helical" evidence="1">
    <location>
        <begin position="191"/>
        <end position="211"/>
    </location>
</feature>
<keyword evidence="4" id="KW-1185">Reference proteome</keyword>
<feature type="domain" description="Fatty acid desaturase" evidence="2">
    <location>
        <begin position="56"/>
        <end position="302"/>
    </location>
</feature>
<gene>
    <name evidence="3" type="ORF">SMD27_14740</name>
</gene>
<name>A0ABU5ECK5_9PROT</name>
<dbReference type="EMBL" id="JAXCLW010000003">
    <property type="protein sequence ID" value="MDY0884101.1"/>
    <property type="molecule type" value="Genomic_DNA"/>
</dbReference>
<keyword evidence="1" id="KW-0472">Membrane</keyword>
<dbReference type="InterPro" id="IPR005804">
    <property type="entry name" value="FA_desaturase_dom"/>
</dbReference>
<feature type="transmembrane region" description="Helical" evidence="1">
    <location>
        <begin position="27"/>
        <end position="50"/>
    </location>
</feature>
<feature type="transmembrane region" description="Helical" evidence="1">
    <location>
        <begin position="217"/>
        <end position="235"/>
    </location>
</feature>
<feature type="transmembrane region" description="Helical" evidence="1">
    <location>
        <begin position="156"/>
        <end position="179"/>
    </location>
</feature>
<feature type="transmembrane region" description="Helical" evidence="1">
    <location>
        <begin position="56"/>
        <end position="75"/>
    </location>
</feature>
<reference evidence="3 4" key="1">
    <citation type="journal article" date="2016" name="Antonie Van Leeuwenhoek">
        <title>Dongia soli sp. nov., isolated from soil from Dokdo, Korea.</title>
        <authorList>
            <person name="Kim D.U."/>
            <person name="Lee H."/>
            <person name="Kim H."/>
            <person name="Kim S.G."/>
            <person name="Ka J.O."/>
        </authorList>
    </citation>
    <scope>NUCLEOTIDE SEQUENCE [LARGE SCALE GENOMIC DNA]</scope>
    <source>
        <strain evidence="3 4">D78</strain>
    </source>
</reference>
<feature type="transmembrane region" description="Helical" evidence="1">
    <location>
        <begin position="87"/>
        <end position="107"/>
    </location>
</feature>
<dbReference type="Pfam" id="PF00487">
    <property type="entry name" value="FA_desaturase"/>
    <property type="match status" value="1"/>
</dbReference>
<dbReference type="Proteomes" id="UP001279642">
    <property type="component" value="Unassembled WGS sequence"/>
</dbReference>
<evidence type="ECO:0000259" key="2">
    <source>
        <dbReference type="Pfam" id="PF00487"/>
    </source>
</evidence>
<keyword evidence="1" id="KW-1133">Transmembrane helix</keyword>
<evidence type="ECO:0000256" key="1">
    <source>
        <dbReference type="SAM" id="Phobius"/>
    </source>
</evidence>
<dbReference type="PANTHER" id="PTHR19353:SF73">
    <property type="entry name" value="FATTY ACID DESATURASE"/>
    <property type="match status" value="1"/>
</dbReference>
<dbReference type="InterPro" id="IPR012171">
    <property type="entry name" value="Fatty_acid_desaturase"/>
</dbReference>
<accession>A0ABU5ECK5</accession>
<evidence type="ECO:0000313" key="3">
    <source>
        <dbReference type="EMBL" id="MDY0884101.1"/>
    </source>
</evidence>
<dbReference type="RefSeq" id="WP_320509153.1">
    <property type="nucleotide sequence ID" value="NZ_JAXCLW010000003.1"/>
</dbReference>
<dbReference type="PANTHER" id="PTHR19353">
    <property type="entry name" value="FATTY ACID DESATURASE 2"/>
    <property type="match status" value="1"/>
</dbReference>
<sequence length="361" mass="41326">MLDKATPVHLSRAILKQMMTPYQGSRLTSSICQLLNTFIPFVLVCALMYASLSWPYWLTLALSIIAAGLTVRIFIIQHDCGHGSFLPSPLANAVIGHLCSIVTFAPYESWRRQHAGHHAHWNNLDRRDRGVDIYSTCLTVGEYQAAGRLRRLKYRIIWHPVVSLVVLPPVVFLLLYRLPFDMPKEWRRERWGVYLANLALLSVFGILGWFLGFTNVVMVHLPIIIFAALFGVWLFSVQHRFEDTFWARQENWTATSASLRGSSYLKLPRLLQWFSGNIGFHHIHHLNPMIPNYRLQECHEASSALQVAPILTLADALKAWRFALWDEPKDKMVRFGDAVDGTFASSTADEKLRKMKNGKRS</sequence>
<dbReference type="GO" id="GO:0016491">
    <property type="term" value="F:oxidoreductase activity"/>
    <property type="evidence" value="ECO:0007669"/>
    <property type="project" value="UniProtKB-KW"/>
</dbReference>